<feature type="region of interest" description="Disordered" evidence="4">
    <location>
        <begin position="19"/>
        <end position="64"/>
    </location>
</feature>
<comment type="caution">
    <text evidence="5">The sequence shown here is derived from an EMBL/GenBank/DDBJ whole genome shotgun (WGS) entry which is preliminary data.</text>
</comment>
<keyword evidence="2 5" id="KW-0689">Ribosomal protein</keyword>
<dbReference type="GO" id="GO:0005840">
    <property type="term" value="C:ribosome"/>
    <property type="evidence" value="ECO:0007669"/>
    <property type="project" value="UniProtKB-KW"/>
</dbReference>
<feature type="compositionally biased region" description="Polar residues" evidence="4">
    <location>
        <begin position="30"/>
        <end position="53"/>
    </location>
</feature>
<organism evidence="5 6">
    <name type="scientific">Candidatus Faecenecus gallistercoris</name>
    <dbReference type="NCBI Taxonomy" id="2840793"/>
    <lineage>
        <taxon>Bacteria</taxon>
        <taxon>Bacillati</taxon>
        <taxon>Bacillota</taxon>
        <taxon>Bacillota incertae sedis</taxon>
        <taxon>Candidatus Faecenecus</taxon>
    </lineage>
</organism>
<gene>
    <name evidence="5" type="ORF">IAC85_06265</name>
</gene>
<proteinExistence type="inferred from homology"/>
<evidence type="ECO:0000313" key="5">
    <source>
        <dbReference type="EMBL" id="HIQ65325.1"/>
    </source>
</evidence>
<evidence type="ECO:0000256" key="1">
    <source>
        <dbReference type="ARBA" id="ARBA00006598"/>
    </source>
</evidence>
<dbReference type="EMBL" id="DVFU01000121">
    <property type="protein sequence ID" value="HIQ65325.1"/>
    <property type="molecule type" value="Genomic_DNA"/>
</dbReference>
<evidence type="ECO:0000313" key="6">
    <source>
        <dbReference type="Proteomes" id="UP000886725"/>
    </source>
</evidence>
<reference evidence="5" key="2">
    <citation type="journal article" date="2021" name="PeerJ">
        <title>Extensive microbial diversity within the chicken gut microbiome revealed by metagenomics and culture.</title>
        <authorList>
            <person name="Gilroy R."/>
            <person name="Ravi A."/>
            <person name="Getino M."/>
            <person name="Pursley I."/>
            <person name="Horton D.L."/>
            <person name="Alikhan N.F."/>
            <person name="Baker D."/>
            <person name="Gharbi K."/>
            <person name="Hall N."/>
            <person name="Watson M."/>
            <person name="Adriaenssens E.M."/>
            <person name="Foster-Nyarko E."/>
            <person name="Jarju S."/>
            <person name="Secka A."/>
            <person name="Antonio M."/>
            <person name="Oren A."/>
            <person name="Chaudhuri R.R."/>
            <person name="La Ragione R."/>
            <person name="Hildebrand F."/>
            <person name="Pallen M.J."/>
        </authorList>
    </citation>
    <scope>NUCLEOTIDE SEQUENCE</scope>
    <source>
        <strain evidence="5">CHK165-10780</strain>
    </source>
</reference>
<dbReference type="InterPro" id="IPR037229">
    <property type="entry name" value="Ribosomal_bL35_sf"/>
</dbReference>
<name>A0A9D0Z2K4_9FIRM</name>
<sequence>MGKIKTHKGLKKVLNVRQSGTVTMGHPGSRHNTGSKTAKYNRSMRKTNSLSSADRNRLKNIIVK</sequence>
<dbReference type="Gene3D" id="4.10.410.60">
    <property type="match status" value="1"/>
</dbReference>
<protein>
    <submittedName>
        <fullName evidence="5">50S ribosomal protein L35</fullName>
    </submittedName>
</protein>
<dbReference type="SUPFAM" id="SSF143034">
    <property type="entry name" value="L35p-like"/>
    <property type="match status" value="1"/>
</dbReference>
<evidence type="ECO:0000256" key="3">
    <source>
        <dbReference type="ARBA" id="ARBA00023274"/>
    </source>
</evidence>
<reference evidence="5" key="1">
    <citation type="submission" date="2020-10" db="EMBL/GenBank/DDBJ databases">
        <authorList>
            <person name="Gilroy R."/>
        </authorList>
    </citation>
    <scope>NUCLEOTIDE SEQUENCE</scope>
    <source>
        <strain evidence="5">CHK165-10780</strain>
    </source>
</reference>
<comment type="similarity">
    <text evidence="1">Belongs to the bacterial ribosomal protein bL35 family.</text>
</comment>
<dbReference type="Proteomes" id="UP000886725">
    <property type="component" value="Unassembled WGS sequence"/>
</dbReference>
<evidence type="ECO:0000256" key="2">
    <source>
        <dbReference type="ARBA" id="ARBA00022980"/>
    </source>
</evidence>
<evidence type="ECO:0000256" key="4">
    <source>
        <dbReference type="SAM" id="MobiDB-lite"/>
    </source>
</evidence>
<dbReference type="Pfam" id="PF01632">
    <property type="entry name" value="Ribosomal_L35p"/>
    <property type="match status" value="1"/>
</dbReference>
<dbReference type="GO" id="GO:0006412">
    <property type="term" value="P:translation"/>
    <property type="evidence" value="ECO:0007669"/>
    <property type="project" value="InterPro"/>
</dbReference>
<dbReference type="AlphaFoldDB" id="A0A9D0Z2K4"/>
<accession>A0A9D0Z2K4</accession>
<dbReference type="InterPro" id="IPR021137">
    <property type="entry name" value="Ribosomal_bL35-like"/>
</dbReference>
<dbReference type="GO" id="GO:0003735">
    <property type="term" value="F:structural constituent of ribosome"/>
    <property type="evidence" value="ECO:0007669"/>
    <property type="project" value="InterPro"/>
</dbReference>
<dbReference type="GO" id="GO:1990904">
    <property type="term" value="C:ribonucleoprotein complex"/>
    <property type="evidence" value="ECO:0007669"/>
    <property type="project" value="UniProtKB-KW"/>
</dbReference>
<keyword evidence="3" id="KW-0687">Ribonucleoprotein</keyword>